<name>A0A0C3BZF9_PILCF</name>
<dbReference type="EMBL" id="KN832970">
    <property type="protein sequence ID" value="KIM91933.1"/>
    <property type="molecule type" value="Genomic_DNA"/>
</dbReference>
<evidence type="ECO:0000313" key="2">
    <source>
        <dbReference type="Proteomes" id="UP000054166"/>
    </source>
</evidence>
<protein>
    <submittedName>
        <fullName evidence="1">Uncharacterized protein</fullName>
    </submittedName>
</protein>
<dbReference type="HOGENOM" id="CLU_2904945_0_0_1"/>
<dbReference type="AlphaFoldDB" id="A0A0C3BZF9"/>
<organism evidence="1 2">
    <name type="scientific">Piloderma croceum (strain F 1598)</name>
    <dbReference type="NCBI Taxonomy" id="765440"/>
    <lineage>
        <taxon>Eukaryota</taxon>
        <taxon>Fungi</taxon>
        <taxon>Dikarya</taxon>
        <taxon>Basidiomycota</taxon>
        <taxon>Agaricomycotina</taxon>
        <taxon>Agaricomycetes</taxon>
        <taxon>Agaricomycetidae</taxon>
        <taxon>Atheliales</taxon>
        <taxon>Atheliaceae</taxon>
        <taxon>Piloderma</taxon>
    </lineage>
</organism>
<evidence type="ECO:0000313" key="1">
    <source>
        <dbReference type="EMBL" id="KIM91933.1"/>
    </source>
</evidence>
<proteinExistence type="predicted"/>
<dbReference type="InParanoid" id="A0A0C3BZF9"/>
<reference evidence="2" key="2">
    <citation type="submission" date="2015-01" db="EMBL/GenBank/DDBJ databases">
        <title>Evolutionary Origins and Diversification of the Mycorrhizal Mutualists.</title>
        <authorList>
            <consortium name="DOE Joint Genome Institute"/>
            <consortium name="Mycorrhizal Genomics Consortium"/>
            <person name="Kohler A."/>
            <person name="Kuo A."/>
            <person name="Nagy L.G."/>
            <person name="Floudas D."/>
            <person name="Copeland A."/>
            <person name="Barry K.W."/>
            <person name="Cichocki N."/>
            <person name="Veneault-Fourrey C."/>
            <person name="LaButti K."/>
            <person name="Lindquist E.A."/>
            <person name="Lipzen A."/>
            <person name="Lundell T."/>
            <person name="Morin E."/>
            <person name="Murat C."/>
            <person name="Riley R."/>
            <person name="Ohm R."/>
            <person name="Sun H."/>
            <person name="Tunlid A."/>
            <person name="Henrissat B."/>
            <person name="Grigoriev I.V."/>
            <person name="Hibbett D.S."/>
            <person name="Martin F."/>
        </authorList>
    </citation>
    <scope>NUCLEOTIDE SEQUENCE [LARGE SCALE GENOMIC DNA]</scope>
    <source>
        <strain evidence="2">F 1598</strain>
    </source>
</reference>
<sequence length="62" mass="7490">MHCLQERGDKSGQEEVCDDLEHFGLVWSQQRRCWISSMHRYNRIFMVKLFLLQCLNSVYQVP</sequence>
<gene>
    <name evidence="1" type="ORF">PILCRDRAFT_105035</name>
</gene>
<accession>A0A0C3BZF9</accession>
<reference evidence="1 2" key="1">
    <citation type="submission" date="2014-04" db="EMBL/GenBank/DDBJ databases">
        <authorList>
            <consortium name="DOE Joint Genome Institute"/>
            <person name="Kuo A."/>
            <person name="Tarkka M."/>
            <person name="Buscot F."/>
            <person name="Kohler A."/>
            <person name="Nagy L.G."/>
            <person name="Floudas D."/>
            <person name="Copeland A."/>
            <person name="Barry K.W."/>
            <person name="Cichocki N."/>
            <person name="Veneault-Fourrey C."/>
            <person name="LaButti K."/>
            <person name="Lindquist E.A."/>
            <person name="Lipzen A."/>
            <person name="Lundell T."/>
            <person name="Morin E."/>
            <person name="Murat C."/>
            <person name="Sun H."/>
            <person name="Tunlid A."/>
            <person name="Henrissat B."/>
            <person name="Grigoriev I.V."/>
            <person name="Hibbett D.S."/>
            <person name="Martin F."/>
            <person name="Nordberg H.P."/>
            <person name="Cantor M.N."/>
            <person name="Hua S.X."/>
        </authorList>
    </citation>
    <scope>NUCLEOTIDE SEQUENCE [LARGE SCALE GENOMIC DNA]</scope>
    <source>
        <strain evidence="1 2">F 1598</strain>
    </source>
</reference>
<dbReference type="Proteomes" id="UP000054166">
    <property type="component" value="Unassembled WGS sequence"/>
</dbReference>
<keyword evidence="2" id="KW-1185">Reference proteome</keyword>